<organism evidence="2 3">
    <name type="scientific">Alphachrysovirus aspergilli</name>
    <dbReference type="NCBI Taxonomy" id="607716"/>
    <lineage>
        <taxon>Viruses</taxon>
        <taxon>Riboviria</taxon>
        <taxon>Orthornavirae</taxon>
        <taxon>Duplornaviricota</taxon>
        <taxon>Chrymotiviricetes</taxon>
        <taxon>Ghabrivirales</taxon>
        <taxon>Alphatotivirineae</taxon>
        <taxon>Chrysoviridae</taxon>
        <taxon>Alphachrysovirus</taxon>
    </lineage>
</organism>
<keyword evidence="3" id="KW-1185">Reference proteome</keyword>
<dbReference type="RefSeq" id="YP_009508103.1">
    <property type="nucleotide sequence ID" value="NC_038871.1"/>
</dbReference>
<feature type="compositionally biased region" description="Basic residues" evidence="1">
    <location>
        <begin position="55"/>
        <end position="66"/>
    </location>
</feature>
<dbReference type="Proteomes" id="UP000243027">
    <property type="component" value="Genome"/>
</dbReference>
<proteinExistence type="predicted"/>
<accession>D8L7M1</accession>
<dbReference type="KEGG" id="vg:37619388"/>
<dbReference type="EMBL" id="FN178514">
    <property type="protein sequence ID" value="CAX48753.1"/>
    <property type="molecule type" value="Genomic_RNA"/>
</dbReference>
<reference evidence="2 3" key="1">
    <citation type="journal article" date="2010" name="Virus Res.">
        <title>Complete nucleotide sequences of four dsRNAs associated with a new chrysovirus infecting Aspergillus fumigatus.</title>
        <authorList>
            <person name="Jamal A."/>
            <person name="Bignell E.M."/>
            <person name="Coutts R.H.A."/>
        </authorList>
    </citation>
    <scope>NUCLEOTIDE SEQUENCE [LARGE SCALE GENOMIC DNA]</scope>
    <source>
        <strain evidence="2">A-56</strain>
    </source>
</reference>
<sequence length="891" mass="99500">MSFLSRIIQARLDTILTEGGNGVRVRHKRGQRYLNDYEQSGLNPSSVVKAERKSDKMRRSHKKVKKRSTDPTRLVLPEYDGPVSTVLSPGQLYGVLMPMGHGKSHLASLEGWIDSDALVPDTTRTRLFEDVYEELGEGRSYDEALRAINDRARRALELLSPQRPTLLLSSSIHFLKSCGVDYVIRLVLDEGPFERNIANREEHERVTARLSRRTVLDADPDLNNVIMVQSNDQMHEILYQVCDALQLPVGAPKELGQGMHLPGKVGSREHGDMDLAIECYERGEVDRAVIDYQINAHGLRSYRGFGFTMNDWAQVAGHIVESGAIENLDEPVGDWPLTLGRISKKYDLSDDRDAQLILRAHEGEQEAFVTSLLIHWKMYGRLHNIEGRALFLYLVRLSRWDAVMKRVRSGVLSSGLYMGEYLTLEERELVLSMHMLSCTTRPLLRRRLATDQFGYPNTGPGEKLRRGVGDVWNRLAYQPRPYSPQAEQTVRRLLKKGKSDEVRCVPDAIDGLGVLKRKDLIAYALGCYAAEDWSGEKGWQVSVSIMMRQIISNWYRLGRIKDEWLTFVSSILNESCEPDDKLSHMVAQMVSRPSSEGASGLEWSNRTADAVQQVTVTGWAGVCLNKNVVLSEESGKKEPKIVGADEEEIWSEIMKLGAPKFVISWVAGACNNIQLASELIDWSQSATGYIMELANAGRWLGKHCRKDRIALLSNWMTRKVEGLDTEFHKQILELYTKAWLGRRLTEHLSDDLAKLRRLSRRDGGYGVGGSCRGSAPLDESGAWTGVSGSVRLRGTVPPTDRGTISDLQDVLSGQAGGVVSSTGLALSGALIVTCLVAANKKVLNNACQVLERLRCSRPSYAKRVTVWQSMAALIKQVDDAVEATAQNVTRG</sequence>
<evidence type="ECO:0000313" key="2">
    <source>
        <dbReference type="EMBL" id="CAX48753.1"/>
    </source>
</evidence>
<dbReference type="OrthoDB" id="29839at10239"/>
<feature type="compositionally biased region" description="Polar residues" evidence="1">
    <location>
        <begin position="37"/>
        <end position="46"/>
    </location>
</feature>
<feature type="region of interest" description="Disordered" evidence="1">
    <location>
        <begin position="37"/>
        <end position="69"/>
    </location>
</feature>
<evidence type="ECO:0000313" key="3">
    <source>
        <dbReference type="Proteomes" id="UP000243027"/>
    </source>
</evidence>
<protein>
    <submittedName>
        <fullName evidence="2">Uncharacterized protein</fullName>
    </submittedName>
</protein>
<name>D8L7M1_9VIRU</name>
<dbReference type="GeneID" id="37619388"/>
<evidence type="ECO:0000256" key="1">
    <source>
        <dbReference type="SAM" id="MobiDB-lite"/>
    </source>
</evidence>